<gene>
    <name evidence="10" type="ORF">FHX71_002262</name>
</gene>
<evidence type="ECO:0000256" key="6">
    <source>
        <dbReference type="ARBA" id="ARBA00023136"/>
    </source>
</evidence>
<feature type="transmembrane region" description="Helical" evidence="7">
    <location>
        <begin position="240"/>
        <end position="260"/>
    </location>
</feature>
<dbReference type="GO" id="GO:0055085">
    <property type="term" value="P:transmembrane transport"/>
    <property type="evidence" value="ECO:0007669"/>
    <property type="project" value="InterPro"/>
</dbReference>
<evidence type="ECO:0000313" key="11">
    <source>
        <dbReference type="Proteomes" id="UP000540568"/>
    </source>
</evidence>
<feature type="transmembrane region" description="Helical" evidence="7">
    <location>
        <begin position="39"/>
        <end position="72"/>
    </location>
</feature>
<dbReference type="Pfam" id="PF00528">
    <property type="entry name" value="BPD_transp_1"/>
    <property type="match status" value="1"/>
</dbReference>
<evidence type="ECO:0000259" key="9">
    <source>
        <dbReference type="PROSITE" id="PS50928"/>
    </source>
</evidence>
<evidence type="ECO:0000256" key="2">
    <source>
        <dbReference type="ARBA" id="ARBA00022448"/>
    </source>
</evidence>
<keyword evidence="4 7" id="KW-0812">Transmembrane</keyword>
<feature type="transmembrane region" description="Helical" evidence="7">
    <location>
        <begin position="99"/>
        <end position="123"/>
    </location>
</feature>
<dbReference type="CDD" id="cd06261">
    <property type="entry name" value="TM_PBP2"/>
    <property type="match status" value="1"/>
</dbReference>
<accession>A0A7W3PDT9</accession>
<feature type="domain" description="ABC transmembrane type-1" evidence="9">
    <location>
        <begin position="99"/>
        <end position="313"/>
    </location>
</feature>
<keyword evidence="6 7" id="KW-0472">Membrane</keyword>
<keyword evidence="3" id="KW-1003">Cell membrane</keyword>
<comment type="similarity">
    <text evidence="7">Belongs to the binding-protein-dependent transport system permease family.</text>
</comment>
<dbReference type="RefSeq" id="WP_220489652.1">
    <property type="nucleotide sequence ID" value="NZ_BAAATF010000003.1"/>
</dbReference>
<reference evidence="10 11" key="1">
    <citation type="submission" date="2020-07" db="EMBL/GenBank/DDBJ databases">
        <title>Sequencing the genomes of 1000 actinobacteria strains.</title>
        <authorList>
            <person name="Klenk H.-P."/>
        </authorList>
    </citation>
    <scope>NUCLEOTIDE SEQUENCE [LARGE SCALE GENOMIC DNA]</scope>
    <source>
        <strain evidence="10 11">DSM 44121</strain>
    </source>
</reference>
<dbReference type="PROSITE" id="PS50928">
    <property type="entry name" value="ABC_TM1"/>
    <property type="match status" value="1"/>
</dbReference>
<organism evidence="10 11">
    <name type="scientific">Promicromonospora sukumoe</name>
    <dbReference type="NCBI Taxonomy" id="88382"/>
    <lineage>
        <taxon>Bacteria</taxon>
        <taxon>Bacillati</taxon>
        <taxon>Actinomycetota</taxon>
        <taxon>Actinomycetes</taxon>
        <taxon>Micrococcales</taxon>
        <taxon>Promicromonosporaceae</taxon>
        <taxon>Promicromonospora</taxon>
    </lineage>
</organism>
<evidence type="ECO:0000313" key="10">
    <source>
        <dbReference type="EMBL" id="MBA8808320.1"/>
    </source>
</evidence>
<dbReference type="AlphaFoldDB" id="A0A7W3PDT9"/>
<keyword evidence="2 7" id="KW-0813">Transport</keyword>
<keyword evidence="11" id="KW-1185">Reference proteome</keyword>
<protein>
    <submittedName>
        <fullName evidence="10">Multiple sugar transport system permease protein</fullName>
    </submittedName>
</protein>
<dbReference type="InterPro" id="IPR051393">
    <property type="entry name" value="ABC_transporter_permease"/>
</dbReference>
<evidence type="ECO:0000256" key="4">
    <source>
        <dbReference type="ARBA" id="ARBA00022692"/>
    </source>
</evidence>
<evidence type="ECO:0000256" key="5">
    <source>
        <dbReference type="ARBA" id="ARBA00022989"/>
    </source>
</evidence>
<keyword evidence="10" id="KW-0762">Sugar transport</keyword>
<keyword evidence="5 7" id="KW-1133">Transmembrane helix</keyword>
<feature type="transmembrane region" description="Helical" evidence="7">
    <location>
        <begin position="135"/>
        <end position="159"/>
    </location>
</feature>
<comment type="caution">
    <text evidence="10">The sequence shown here is derived from an EMBL/GenBank/DDBJ whole genome shotgun (WGS) entry which is preliminary data.</text>
</comment>
<dbReference type="InterPro" id="IPR035906">
    <property type="entry name" value="MetI-like_sf"/>
</dbReference>
<dbReference type="EMBL" id="JACGWV010000001">
    <property type="protein sequence ID" value="MBA8808320.1"/>
    <property type="molecule type" value="Genomic_DNA"/>
</dbReference>
<dbReference type="SUPFAM" id="SSF161098">
    <property type="entry name" value="MetI-like"/>
    <property type="match status" value="1"/>
</dbReference>
<dbReference type="GO" id="GO:0005886">
    <property type="term" value="C:plasma membrane"/>
    <property type="evidence" value="ECO:0007669"/>
    <property type="project" value="UniProtKB-SubCell"/>
</dbReference>
<evidence type="ECO:0000256" key="3">
    <source>
        <dbReference type="ARBA" id="ARBA00022475"/>
    </source>
</evidence>
<name>A0A7W3PDT9_9MICO</name>
<dbReference type="Gene3D" id="1.10.3720.10">
    <property type="entry name" value="MetI-like"/>
    <property type="match status" value="1"/>
</dbReference>
<feature type="region of interest" description="Disordered" evidence="8">
    <location>
        <begin position="1"/>
        <end position="32"/>
    </location>
</feature>
<feature type="transmembrane region" description="Helical" evidence="7">
    <location>
        <begin position="187"/>
        <end position="214"/>
    </location>
</feature>
<evidence type="ECO:0000256" key="1">
    <source>
        <dbReference type="ARBA" id="ARBA00004651"/>
    </source>
</evidence>
<dbReference type="PANTHER" id="PTHR30193">
    <property type="entry name" value="ABC TRANSPORTER PERMEASE PROTEIN"/>
    <property type="match status" value="1"/>
</dbReference>
<proteinExistence type="inferred from homology"/>
<feature type="transmembrane region" description="Helical" evidence="7">
    <location>
        <begin position="292"/>
        <end position="316"/>
    </location>
</feature>
<dbReference type="InterPro" id="IPR000515">
    <property type="entry name" value="MetI-like"/>
</dbReference>
<dbReference type="PANTHER" id="PTHR30193:SF37">
    <property type="entry name" value="INNER MEMBRANE ABC TRANSPORTER PERMEASE PROTEIN YCJO"/>
    <property type="match status" value="1"/>
</dbReference>
<comment type="subcellular location">
    <subcellularLocation>
        <location evidence="1 7">Cell membrane</location>
        <topology evidence="1 7">Multi-pass membrane protein</topology>
    </subcellularLocation>
</comment>
<dbReference type="Proteomes" id="UP000540568">
    <property type="component" value="Unassembled WGS sequence"/>
</dbReference>
<sequence length="324" mass="34803">MSAPAPARGKTPARRPVPTRPDDTVRRTPAARRSRRAEAAFGFGMIGLAGAAILLFTIGPILASFGLSFFAWDVITPPRFVGLDNYAAIGSDQRVVHSFGVTAVLAFSIVALQVAIGLFLALLVDQRRRASTKAIFRTVFYLPLLASTAAVSIFMTYMFNERFGVVNYYLTLLGGSGVPWLTSDAGAVVTIVFVAVWQSVGFTFVLFVAALAGLPRDVMEAAEIDGAGPVRSLLRIKLPLISPTVFFACVIGLINAMQLFDQAFIMTKGGPGTATTTITMVIYQTAFQNLQFGYGSAISMVLFAALIALTGLQFTLSRRLVFYS</sequence>
<evidence type="ECO:0000256" key="8">
    <source>
        <dbReference type="SAM" id="MobiDB-lite"/>
    </source>
</evidence>
<evidence type="ECO:0000256" key="7">
    <source>
        <dbReference type="RuleBase" id="RU363032"/>
    </source>
</evidence>